<dbReference type="InterPro" id="IPR003661">
    <property type="entry name" value="HisK_dim/P_dom"/>
</dbReference>
<gene>
    <name evidence="12" type="ORF">LMJ30_14240</name>
</gene>
<dbReference type="EC" id="2.7.13.3" evidence="3"/>
<dbReference type="PROSITE" id="PS50109">
    <property type="entry name" value="HIS_KIN"/>
    <property type="match status" value="1"/>
</dbReference>
<comment type="caution">
    <text evidence="12">The sequence shown here is derived from an EMBL/GenBank/DDBJ whole genome shotgun (WGS) entry which is preliminary data.</text>
</comment>
<dbReference type="Pfam" id="PF02518">
    <property type="entry name" value="HATPase_c"/>
    <property type="match status" value="1"/>
</dbReference>
<dbReference type="Gene3D" id="1.10.287.130">
    <property type="match status" value="1"/>
</dbReference>
<dbReference type="PANTHER" id="PTHR45436:SF1">
    <property type="entry name" value="SENSOR PROTEIN QSEC"/>
    <property type="match status" value="1"/>
</dbReference>
<keyword evidence="4" id="KW-0597">Phosphoprotein</keyword>
<reference evidence="12 13" key="1">
    <citation type="submission" date="2021-11" db="EMBL/GenBank/DDBJ databases">
        <authorList>
            <person name="Huq M.A."/>
        </authorList>
    </citation>
    <scope>NUCLEOTIDE SEQUENCE [LARGE SCALE GENOMIC DNA]</scope>
    <source>
        <strain evidence="12 13">MAHUQ-52</strain>
    </source>
</reference>
<evidence type="ECO:0000256" key="9">
    <source>
        <dbReference type="ARBA" id="ARBA00023136"/>
    </source>
</evidence>
<feature type="transmembrane region" description="Helical" evidence="10">
    <location>
        <begin position="12"/>
        <end position="31"/>
    </location>
</feature>
<protein>
    <recommendedName>
        <fullName evidence="3">histidine kinase</fullName>
        <ecNumber evidence="3">2.7.13.3</ecNumber>
    </recommendedName>
</protein>
<dbReference type="RefSeq" id="WP_229432973.1">
    <property type="nucleotide sequence ID" value="NZ_JAJHPV010000013.1"/>
</dbReference>
<dbReference type="SUPFAM" id="SSF47384">
    <property type="entry name" value="Homodimeric domain of signal transducing histidine kinase"/>
    <property type="match status" value="1"/>
</dbReference>
<dbReference type="InterPro" id="IPR003594">
    <property type="entry name" value="HATPase_dom"/>
</dbReference>
<dbReference type="Proteomes" id="UP001198701">
    <property type="component" value="Unassembled WGS sequence"/>
</dbReference>
<keyword evidence="8 10" id="KW-1133">Transmembrane helix</keyword>
<dbReference type="Pfam" id="PF08521">
    <property type="entry name" value="2CSK_N"/>
    <property type="match status" value="1"/>
</dbReference>
<dbReference type="Pfam" id="PF00512">
    <property type="entry name" value="HisKA"/>
    <property type="match status" value="1"/>
</dbReference>
<keyword evidence="7 12" id="KW-0418">Kinase</keyword>
<feature type="domain" description="Histidine kinase" evidence="11">
    <location>
        <begin position="233"/>
        <end position="446"/>
    </location>
</feature>
<dbReference type="CDD" id="cd00075">
    <property type="entry name" value="HATPase"/>
    <property type="match status" value="1"/>
</dbReference>
<evidence type="ECO:0000313" key="13">
    <source>
        <dbReference type="Proteomes" id="UP001198701"/>
    </source>
</evidence>
<comment type="subcellular location">
    <subcellularLocation>
        <location evidence="2">Membrane</location>
    </subcellularLocation>
</comment>
<proteinExistence type="predicted"/>
<evidence type="ECO:0000256" key="10">
    <source>
        <dbReference type="SAM" id="Phobius"/>
    </source>
</evidence>
<dbReference type="SUPFAM" id="SSF55874">
    <property type="entry name" value="ATPase domain of HSP90 chaperone/DNA topoisomerase II/histidine kinase"/>
    <property type="match status" value="1"/>
</dbReference>
<dbReference type="Gene3D" id="3.30.565.10">
    <property type="entry name" value="Histidine kinase-like ATPase, C-terminal domain"/>
    <property type="match status" value="1"/>
</dbReference>
<comment type="catalytic activity">
    <reaction evidence="1">
        <text>ATP + protein L-histidine = ADP + protein N-phospho-L-histidine.</text>
        <dbReference type="EC" id="2.7.13.3"/>
    </reaction>
</comment>
<dbReference type="InterPro" id="IPR004358">
    <property type="entry name" value="Sig_transdc_His_kin-like_C"/>
</dbReference>
<evidence type="ECO:0000313" key="12">
    <source>
        <dbReference type="EMBL" id="MCC6072113.1"/>
    </source>
</evidence>
<dbReference type="InterPro" id="IPR036097">
    <property type="entry name" value="HisK_dim/P_sf"/>
</dbReference>
<evidence type="ECO:0000256" key="8">
    <source>
        <dbReference type="ARBA" id="ARBA00022989"/>
    </source>
</evidence>
<evidence type="ECO:0000259" key="11">
    <source>
        <dbReference type="PROSITE" id="PS50109"/>
    </source>
</evidence>
<sequence length="446" mass="47366">MNSIRLRLLKWLIGPILVVNLAGAALTYLLAWTPAQLAFDQGLADAAHALAARVRQGPQGPVLDFPAQAEQLLRADRADATYFAVRRSDGALIAGDAAFAAPGAAGVHDGVMGGEPVRVASTTVRAGRETVQVAVAKTLRKRGQIRSAAIRALVLVEGLFTLALVGLIWFSVTSGLLPLSRMRANLNARDGADLEPIADEGVPYELSPVVSAFNDLLGKVEAGARAQHDFLANVAHQLRTPLAGMKLQLEWLGQRHAGDADSVRSVGLMLQSNERMIRQTNQLLALARAEPSRFEKARLEPIDLSQLVAEVVQYFVEEAAKKQIDIGFDLQPALVAGDSFLLRDLVDNLVDNAVRYTPVGGTVTVRCLRGPDGGGVLEVEDSGPGIPAHQRALVFQRFMRLDDSIPGSGLGLAIVRDIAQAHGARIELADGAGGAGVVVAVRFAPV</sequence>
<dbReference type="InterPro" id="IPR050428">
    <property type="entry name" value="TCS_sensor_his_kinase"/>
</dbReference>
<keyword evidence="5" id="KW-0808">Transferase</keyword>
<dbReference type="SMART" id="SM00387">
    <property type="entry name" value="HATPase_c"/>
    <property type="match status" value="1"/>
</dbReference>
<evidence type="ECO:0000256" key="3">
    <source>
        <dbReference type="ARBA" id="ARBA00012438"/>
    </source>
</evidence>
<dbReference type="CDD" id="cd00082">
    <property type="entry name" value="HisKA"/>
    <property type="match status" value="1"/>
</dbReference>
<keyword evidence="6 10" id="KW-0812">Transmembrane</keyword>
<name>A0ABS8IVD9_9BURK</name>
<dbReference type="InterPro" id="IPR036890">
    <property type="entry name" value="HATPase_C_sf"/>
</dbReference>
<evidence type="ECO:0000256" key="2">
    <source>
        <dbReference type="ARBA" id="ARBA00004370"/>
    </source>
</evidence>
<evidence type="ECO:0000256" key="7">
    <source>
        <dbReference type="ARBA" id="ARBA00022777"/>
    </source>
</evidence>
<evidence type="ECO:0000256" key="6">
    <source>
        <dbReference type="ARBA" id="ARBA00022692"/>
    </source>
</evidence>
<keyword evidence="9 10" id="KW-0472">Membrane</keyword>
<dbReference type="PANTHER" id="PTHR45436">
    <property type="entry name" value="SENSOR HISTIDINE KINASE YKOH"/>
    <property type="match status" value="1"/>
</dbReference>
<evidence type="ECO:0000256" key="4">
    <source>
        <dbReference type="ARBA" id="ARBA00022553"/>
    </source>
</evidence>
<dbReference type="InterPro" id="IPR005467">
    <property type="entry name" value="His_kinase_dom"/>
</dbReference>
<dbReference type="PRINTS" id="PR00344">
    <property type="entry name" value="BCTRLSENSOR"/>
</dbReference>
<feature type="transmembrane region" description="Helical" evidence="10">
    <location>
        <begin position="148"/>
        <end position="172"/>
    </location>
</feature>
<organism evidence="12 13">
    <name type="scientific">Massilia agrisoli</name>
    <dbReference type="NCBI Taxonomy" id="2892444"/>
    <lineage>
        <taxon>Bacteria</taxon>
        <taxon>Pseudomonadati</taxon>
        <taxon>Pseudomonadota</taxon>
        <taxon>Betaproteobacteria</taxon>
        <taxon>Burkholderiales</taxon>
        <taxon>Oxalobacteraceae</taxon>
        <taxon>Telluria group</taxon>
        <taxon>Massilia</taxon>
    </lineage>
</organism>
<evidence type="ECO:0000256" key="5">
    <source>
        <dbReference type="ARBA" id="ARBA00022679"/>
    </source>
</evidence>
<keyword evidence="13" id="KW-1185">Reference proteome</keyword>
<evidence type="ECO:0000256" key="1">
    <source>
        <dbReference type="ARBA" id="ARBA00000085"/>
    </source>
</evidence>
<dbReference type="EMBL" id="JAJHPV010000013">
    <property type="protein sequence ID" value="MCC6072113.1"/>
    <property type="molecule type" value="Genomic_DNA"/>
</dbReference>
<dbReference type="InterPro" id="IPR013727">
    <property type="entry name" value="2CSK_N"/>
</dbReference>
<accession>A0ABS8IVD9</accession>
<dbReference type="SMART" id="SM00388">
    <property type="entry name" value="HisKA"/>
    <property type="match status" value="1"/>
</dbReference>
<dbReference type="GO" id="GO:0016301">
    <property type="term" value="F:kinase activity"/>
    <property type="evidence" value="ECO:0007669"/>
    <property type="project" value="UniProtKB-KW"/>
</dbReference>